<keyword evidence="4" id="KW-1185">Reference proteome</keyword>
<evidence type="ECO:0000256" key="1">
    <source>
        <dbReference type="ARBA" id="ARBA00038158"/>
    </source>
</evidence>
<dbReference type="CDD" id="cd02440">
    <property type="entry name" value="AdoMet_MTases"/>
    <property type="match status" value="1"/>
</dbReference>
<dbReference type="InterPro" id="IPR041698">
    <property type="entry name" value="Methyltransf_25"/>
</dbReference>
<organism evidence="3 4">
    <name type="scientific">Podospora fimiseda</name>
    <dbReference type="NCBI Taxonomy" id="252190"/>
    <lineage>
        <taxon>Eukaryota</taxon>
        <taxon>Fungi</taxon>
        <taxon>Dikarya</taxon>
        <taxon>Ascomycota</taxon>
        <taxon>Pezizomycotina</taxon>
        <taxon>Sordariomycetes</taxon>
        <taxon>Sordariomycetidae</taxon>
        <taxon>Sordariales</taxon>
        <taxon>Podosporaceae</taxon>
        <taxon>Podospora</taxon>
    </lineage>
</organism>
<dbReference type="EMBL" id="MU865612">
    <property type="protein sequence ID" value="KAK4220941.1"/>
    <property type="molecule type" value="Genomic_DNA"/>
</dbReference>
<name>A0AAN7BCP9_9PEZI</name>
<dbReference type="PANTHER" id="PTHR43591">
    <property type="entry name" value="METHYLTRANSFERASE"/>
    <property type="match status" value="1"/>
</dbReference>
<evidence type="ECO:0000313" key="3">
    <source>
        <dbReference type="EMBL" id="KAK4220941.1"/>
    </source>
</evidence>
<sequence length="258" mass="28917">MTSKIPPPKQYDTFATTYPTVESLPTSQIESQLIHIALGDCTSLSILDLGGGNGMHARRAIKQANAASVDVVDISKEMLRIGQEIPFSSPEKLRWFEADVSKPLPSNLDLNEKGSYDIVMANWVFDHALSEQDLKGMWKNVSDYLKPGGKFLGVRVRHIKTSYLEKGKYGVRFLDHEEIDDGKGWKYVCECLTEPRFSFGATSMKSSLELDEELPREFGLGGFELVEFGETEVVKGDRGFWEEFLKEPSLVVVTGKKL</sequence>
<evidence type="ECO:0000313" key="4">
    <source>
        <dbReference type="Proteomes" id="UP001301958"/>
    </source>
</evidence>
<gene>
    <name evidence="3" type="ORF">QBC38DRAFT_493091</name>
</gene>
<accession>A0AAN7BCP9</accession>
<protein>
    <submittedName>
        <fullName evidence="3">Ubiquinone/menaquinone biosynthesis C-methyltransferase UbiE</fullName>
    </submittedName>
</protein>
<proteinExistence type="inferred from homology"/>
<dbReference type="SUPFAM" id="SSF53335">
    <property type="entry name" value="S-adenosyl-L-methionine-dependent methyltransferases"/>
    <property type="match status" value="1"/>
</dbReference>
<dbReference type="Pfam" id="PF13649">
    <property type="entry name" value="Methyltransf_25"/>
    <property type="match status" value="1"/>
</dbReference>
<evidence type="ECO:0000259" key="2">
    <source>
        <dbReference type="Pfam" id="PF13649"/>
    </source>
</evidence>
<dbReference type="InterPro" id="IPR029063">
    <property type="entry name" value="SAM-dependent_MTases_sf"/>
</dbReference>
<reference evidence="3" key="2">
    <citation type="submission" date="2023-05" db="EMBL/GenBank/DDBJ databases">
        <authorList>
            <consortium name="Lawrence Berkeley National Laboratory"/>
            <person name="Steindorff A."/>
            <person name="Hensen N."/>
            <person name="Bonometti L."/>
            <person name="Westerberg I."/>
            <person name="Brannstrom I.O."/>
            <person name="Guillou S."/>
            <person name="Cros-Aarteil S."/>
            <person name="Calhoun S."/>
            <person name="Haridas S."/>
            <person name="Kuo A."/>
            <person name="Mondo S."/>
            <person name="Pangilinan J."/>
            <person name="Riley R."/>
            <person name="Labutti K."/>
            <person name="Andreopoulos B."/>
            <person name="Lipzen A."/>
            <person name="Chen C."/>
            <person name="Yanf M."/>
            <person name="Daum C."/>
            <person name="Ng V."/>
            <person name="Clum A."/>
            <person name="Ohm R."/>
            <person name="Martin F."/>
            <person name="Silar P."/>
            <person name="Natvig D."/>
            <person name="Lalanne C."/>
            <person name="Gautier V."/>
            <person name="Ament-Velasquez S.L."/>
            <person name="Kruys A."/>
            <person name="Hutchinson M.I."/>
            <person name="Powell A.J."/>
            <person name="Barry K."/>
            <person name="Miller A.N."/>
            <person name="Grigoriev I.V."/>
            <person name="Debuchy R."/>
            <person name="Gladieux P."/>
            <person name="Thoren M.H."/>
            <person name="Johannesson H."/>
        </authorList>
    </citation>
    <scope>NUCLEOTIDE SEQUENCE</scope>
    <source>
        <strain evidence="3">CBS 990.96</strain>
    </source>
</reference>
<dbReference type="Gene3D" id="3.40.50.150">
    <property type="entry name" value="Vaccinia Virus protein VP39"/>
    <property type="match status" value="1"/>
</dbReference>
<keyword evidence="3" id="KW-0830">Ubiquinone</keyword>
<comment type="caution">
    <text evidence="3">The sequence shown here is derived from an EMBL/GenBank/DDBJ whole genome shotgun (WGS) entry which is preliminary data.</text>
</comment>
<comment type="similarity">
    <text evidence="1">Belongs to the methyltransferase superfamily. LaeA methyltransferase family.</text>
</comment>
<feature type="domain" description="Methyltransferase" evidence="2">
    <location>
        <begin position="46"/>
        <end position="149"/>
    </location>
</feature>
<reference evidence="3" key="1">
    <citation type="journal article" date="2023" name="Mol. Phylogenet. Evol.">
        <title>Genome-scale phylogeny and comparative genomics of the fungal order Sordariales.</title>
        <authorList>
            <person name="Hensen N."/>
            <person name="Bonometti L."/>
            <person name="Westerberg I."/>
            <person name="Brannstrom I.O."/>
            <person name="Guillou S."/>
            <person name="Cros-Aarteil S."/>
            <person name="Calhoun S."/>
            <person name="Haridas S."/>
            <person name="Kuo A."/>
            <person name="Mondo S."/>
            <person name="Pangilinan J."/>
            <person name="Riley R."/>
            <person name="LaButti K."/>
            <person name="Andreopoulos B."/>
            <person name="Lipzen A."/>
            <person name="Chen C."/>
            <person name="Yan M."/>
            <person name="Daum C."/>
            <person name="Ng V."/>
            <person name="Clum A."/>
            <person name="Steindorff A."/>
            <person name="Ohm R.A."/>
            <person name="Martin F."/>
            <person name="Silar P."/>
            <person name="Natvig D.O."/>
            <person name="Lalanne C."/>
            <person name="Gautier V."/>
            <person name="Ament-Velasquez S.L."/>
            <person name="Kruys A."/>
            <person name="Hutchinson M.I."/>
            <person name="Powell A.J."/>
            <person name="Barry K."/>
            <person name="Miller A.N."/>
            <person name="Grigoriev I.V."/>
            <person name="Debuchy R."/>
            <person name="Gladieux P."/>
            <person name="Hiltunen Thoren M."/>
            <person name="Johannesson H."/>
        </authorList>
    </citation>
    <scope>NUCLEOTIDE SEQUENCE</scope>
    <source>
        <strain evidence="3">CBS 990.96</strain>
    </source>
</reference>
<dbReference type="AlphaFoldDB" id="A0AAN7BCP9"/>
<dbReference type="PANTHER" id="PTHR43591:SF110">
    <property type="entry name" value="RHODANESE DOMAIN-CONTAINING PROTEIN"/>
    <property type="match status" value="1"/>
</dbReference>
<dbReference type="Proteomes" id="UP001301958">
    <property type="component" value="Unassembled WGS sequence"/>
</dbReference>